<reference evidence="1 2" key="1">
    <citation type="submission" date="2022-08" db="EMBL/GenBank/DDBJ databases">
        <title>Algoriphagus sp. CAU 1643 isolated from mud.</title>
        <authorList>
            <person name="Kim W."/>
        </authorList>
    </citation>
    <scope>NUCLEOTIDE SEQUENCE [LARGE SCALE GENOMIC DNA]</scope>
    <source>
        <strain evidence="1 2">CAU 1643</strain>
    </source>
</reference>
<name>A0ABT2G3S8_9BACT</name>
<dbReference type="RefSeq" id="WP_259412803.1">
    <property type="nucleotide sequence ID" value="NZ_JANWGH010000001.1"/>
</dbReference>
<dbReference type="Gene3D" id="2.40.160.60">
    <property type="entry name" value="Outer membrane protein transport protein (OMPP1/FadL/TodX)"/>
    <property type="match status" value="1"/>
</dbReference>
<organism evidence="1 2">
    <name type="scientific">Algoriphagus limi</name>
    <dbReference type="NCBI Taxonomy" id="2975273"/>
    <lineage>
        <taxon>Bacteria</taxon>
        <taxon>Pseudomonadati</taxon>
        <taxon>Bacteroidota</taxon>
        <taxon>Cytophagia</taxon>
        <taxon>Cytophagales</taxon>
        <taxon>Cyclobacteriaceae</taxon>
        <taxon>Algoriphagus</taxon>
    </lineage>
</organism>
<dbReference type="EMBL" id="JANWGH010000001">
    <property type="protein sequence ID" value="MCS5489126.1"/>
    <property type="molecule type" value="Genomic_DNA"/>
</dbReference>
<proteinExistence type="predicted"/>
<dbReference type="Proteomes" id="UP001206788">
    <property type="component" value="Unassembled WGS sequence"/>
</dbReference>
<evidence type="ECO:0000313" key="1">
    <source>
        <dbReference type="EMBL" id="MCS5489126.1"/>
    </source>
</evidence>
<protein>
    <recommendedName>
        <fullName evidence="3">Type IX secretion system membrane protein, PorP/SprF family</fullName>
    </recommendedName>
</protein>
<dbReference type="SUPFAM" id="SSF56935">
    <property type="entry name" value="Porins"/>
    <property type="match status" value="1"/>
</dbReference>
<keyword evidence="2" id="KW-1185">Reference proteome</keyword>
<evidence type="ECO:0000313" key="2">
    <source>
        <dbReference type="Proteomes" id="UP001206788"/>
    </source>
</evidence>
<sequence length="249" mass="27567">MTQVHGARNQGIGNQRVHLPSTWSYFNNIGALDRTKKSGIAVGYDHRFGLQELSTFDLATAIKNRKGTFGLGISRFGGKLFNQQTIGIGYSHTLGVNSIGLKMEYFQTQMEGFGSGGSLLFSLGGITELNPKLYLGASISNINRGKISQETDSRLPTLVQLGLHYLPTETLSLLIELEKDIQQSPLLKAGLEYRLKEWIFLRSGINTQPSRFFAGFSIQKGNLRLDYAYSQLAPLGSTNHLSLNYQWGD</sequence>
<evidence type="ECO:0008006" key="3">
    <source>
        <dbReference type="Google" id="ProtNLM"/>
    </source>
</evidence>
<gene>
    <name evidence="1" type="ORF">NY014_01720</name>
</gene>
<comment type="caution">
    <text evidence="1">The sequence shown here is derived from an EMBL/GenBank/DDBJ whole genome shotgun (WGS) entry which is preliminary data.</text>
</comment>
<accession>A0ABT2G3S8</accession>